<gene>
    <name evidence="2" type="primary">105622323</name>
</gene>
<evidence type="ECO:0000313" key="3">
    <source>
        <dbReference type="Proteomes" id="UP000005205"/>
    </source>
</evidence>
<dbReference type="EMBL" id="ADTU01021661">
    <property type="status" value="NOT_ANNOTATED_CDS"/>
    <property type="molecule type" value="Genomic_DNA"/>
</dbReference>
<dbReference type="Pfam" id="PF01585">
    <property type="entry name" value="G-patch"/>
    <property type="match status" value="1"/>
</dbReference>
<sequence length="495" mass="57060">MANFAKRELLKYGWEEGKGLGKNENGITEPVKLATNQNKAGIGYDENKPWWNSLYDDTIKNIKVESNGEEFSLMTVANAATSKTNRHNFWKKSVTLSPFYFDHEIFENCSESEKTYAYMMNQKVGFFNKIMHEPMEYNFTSNGKLERIAQQDALYLNTNPLLSDAMINQKNDIVDKNAKSDIEENKCETINANILQCFEDTKDFVLSKTAKKKRKKKLHKLIQQLSTCSLEENNNQRQNYLDMKLKKIETQKMKKDKHMEERKNFKKIVSLYNSITSDNTTSSNTNEVKVTGGLFFQHTKLIQDKLFSKIKRKSIDQTSDILSDVKLLGSGRCEKGKDSTEHKVDQSLKVENVVDNKADESFKKDWIIIDVATKTDKERENFDCKANLLPNKATDRIFKHDISKVEAKNKYNNPVEEINRDFYFLSLNKIQKKKNLRPPSKGIKKIAEKLKGEALANELNSAIKNLTIFSITDKLNANTVKKKLVVPTQTHRMPV</sequence>
<dbReference type="AlphaFoldDB" id="A0A158NNM3"/>
<protein>
    <recommendedName>
        <fullName evidence="1">G-patch domain-containing protein</fullName>
    </recommendedName>
</protein>
<accession>A0A158NNM3</accession>
<proteinExistence type="predicted"/>
<reference evidence="3" key="1">
    <citation type="journal article" date="2011" name="PLoS Genet.">
        <title>The genome sequence of the leaf-cutter ant Atta cephalotes reveals insights into its obligate symbiotic lifestyle.</title>
        <authorList>
            <person name="Suen G."/>
            <person name="Teiling C."/>
            <person name="Li L."/>
            <person name="Holt C."/>
            <person name="Abouheif E."/>
            <person name="Bornberg-Bauer E."/>
            <person name="Bouffard P."/>
            <person name="Caldera E.J."/>
            <person name="Cash E."/>
            <person name="Cavanaugh A."/>
            <person name="Denas O."/>
            <person name="Elhaik E."/>
            <person name="Fave M.J."/>
            <person name="Gadau J."/>
            <person name="Gibson J.D."/>
            <person name="Graur D."/>
            <person name="Grubbs K.J."/>
            <person name="Hagen D.E."/>
            <person name="Harkins T.T."/>
            <person name="Helmkampf M."/>
            <person name="Hu H."/>
            <person name="Johnson B.R."/>
            <person name="Kim J."/>
            <person name="Marsh S.E."/>
            <person name="Moeller J.A."/>
            <person name="Munoz-Torres M.C."/>
            <person name="Murphy M.C."/>
            <person name="Naughton M.C."/>
            <person name="Nigam S."/>
            <person name="Overson R."/>
            <person name="Rajakumar R."/>
            <person name="Reese J.T."/>
            <person name="Scott J.J."/>
            <person name="Smith C.R."/>
            <person name="Tao S."/>
            <person name="Tsutsui N.D."/>
            <person name="Viljakainen L."/>
            <person name="Wissler L."/>
            <person name="Yandell M.D."/>
            <person name="Zimmer F."/>
            <person name="Taylor J."/>
            <person name="Slater S.C."/>
            <person name="Clifton S.W."/>
            <person name="Warren W.C."/>
            <person name="Elsik C.G."/>
            <person name="Smith C.D."/>
            <person name="Weinstock G.M."/>
            <person name="Gerardo N.M."/>
            <person name="Currie C.R."/>
        </authorList>
    </citation>
    <scope>NUCLEOTIDE SEQUENCE [LARGE SCALE GENOMIC DNA]</scope>
</reference>
<dbReference type="InterPro" id="IPR050656">
    <property type="entry name" value="PINX1"/>
</dbReference>
<dbReference type="STRING" id="12957.A0A158NNM3"/>
<dbReference type="InParanoid" id="A0A158NNM3"/>
<dbReference type="KEGG" id="acep:105622323"/>
<dbReference type="PANTHER" id="PTHR23149">
    <property type="entry name" value="G PATCH DOMAIN CONTAINING PROTEIN"/>
    <property type="match status" value="1"/>
</dbReference>
<organism evidence="2 3">
    <name type="scientific">Atta cephalotes</name>
    <name type="common">Leafcutter ant</name>
    <dbReference type="NCBI Taxonomy" id="12957"/>
    <lineage>
        <taxon>Eukaryota</taxon>
        <taxon>Metazoa</taxon>
        <taxon>Ecdysozoa</taxon>
        <taxon>Arthropoda</taxon>
        <taxon>Hexapoda</taxon>
        <taxon>Insecta</taxon>
        <taxon>Pterygota</taxon>
        <taxon>Neoptera</taxon>
        <taxon>Endopterygota</taxon>
        <taxon>Hymenoptera</taxon>
        <taxon>Apocrita</taxon>
        <taxon>Aculeata</taxon>
        <taxon>Formicoidea</taxon>
        <taxon>Formicidae</taxon>
        <taxon>Myrmicinae</taxon>
        <taxon>Atta</taxon>
    </lineage>
</organism>
<dbReference type="GO" id="GO:0003676">
    <property type="term" value="F:nucleic acid binding"/>
    <property type="evidence" value="ECO:0007669"/>
    <property type="project" value="InterPro"/>
</dbReference>
<dbReference type="PROSITE" id="PS50174">
    <property type="entry name" value="G_PATCH"/>
    <property type="match status" value="1"/>
</dbReference>
<dbReference type="Proteomes" id="UP000005205">
    <property type="component" value="Unassembled WGS sequence"/>
</dbReference>
<dbReference type="EnsemblMetazoa" id="XM_012203741.1">
    <property type="protein sequence ID" value="XP_012059131.1"/>
    <property type="gene ID" value="LOC105622323"/>
</dbReference>
<reference evidence="2" key="2">
    <citation type="submission" date="2016-04" db="UniProtKB">
        <authorList>
            <consortium name="EnsemblMetazoa"/>
        </authorList>
    </citation>
    <scope>IDENTIFICATION</scope>
</reference>
<dbReference type="OrthoDB" id="10019757at2759"/>
<evidence type="ECO:0000313" key="2">
    <source>
        <dbReference type="EnsemblMetazoa" id="XP_012059131.1"/>
    </source>
</evidence>
<keyword evidence="3" id="KW-1185">Reference proteome</keyword>
<dbReference type="SMART" id="SM00443">
    <property type="entry name" value="G_patch"/>
    <property type="match status" value="1"/>
</dbReference>
<feature type="domain" description="G-patch" evidence="1">
    <location>
        <begin position="1"/>
        <end position="47"/>
    </location>
</feature>
<name>A0A158NNM3_ATTCE</name>
<evidence type="ECO:0000259" key="1">
    <source>
        <dbReference type="PROSITE" id="PS50174"/>
    </source>
</evidence>
<dbReference type="InterPro" id="IPR000467">
    <property type="entry name" value="G_patch_dom"/>
</dbReference>